<dbReference type="GO" id="GO:0016779">
    <property type="term" value="F:nucleotidyltransferase activity"/>
    <property type="evidence" value="ECO:0007669"/>
    <property type="project" value="UniProtKB-KW"/>
</dbReference>
<evidence type="ECO:0000313" key="19">
    <source>
        <dbReference type="EMBL" id="AUM61978.1"/>
    </source>
</evidence>
<evidence type="ECO:0000256" key="12">
    <source>
        <dbReference type="ARBA" id="ARBA00023124"/>
    </source>
</evidence>
<evidence type="ECO:0000256" key="7">
    <source>
        <dbReference type="ARBA" id="ARBA00022722"/>
    </source>
</evidence>
<evidence type="ECO:0000256" key="6">
    <source>
        <dbReference type="ARBA" id="ARBA00022705"/>
    </source>
</evidence>
<dbReference type="Gene3D" id="3.40.1310.20">
    <property type="match status" value="1"/>
</dbReference>
<dbReference type="GO" id="GO:0003724">
    <property type="term" value="F:RNA helicase activity"/>
    <property type="evidence" value="ECO:0007669"/>
    <property type="project" value="InterPro"/>
</dbReference>
<keyword evidence="6" id="KW-0235">DNA replication</keyword>
<keyword evidence="11" id="KW-0378">Hydrolase</keyword>
<dbReference type="PROSITE" id="PS52020">
    <property type="entry name" value="CRESS_DNA_REP"/>
    <property type="match status" value="1"/>
</dbReference>
<evidence type="ECO:0000256" key="4">
    <source>
        <dbReference type="ARBA" id="ARBA00022679"/>
    </source>
</evidence>
<evidence type="ECO:0000256" key="9">
    <source>
        <dbReference type="ARBA" id="ARBA00022741"/>
    </source>
</evidence>
<dbReference type="GO" id="GO:0004519">
    <property type="term" value="F:endonuclease activity"/>
    <property type="evidence" value="ECO:0007669"/>
    <property type="project" value="UniProtKB-KW"/>
</dbReference>
<dbReference type="Pfam" id="PF02407">
    <property type="entry name" value="Viral_Rep"/>
    <property type="match status" value="1"/>
</dbReference>
<evidence type="ECO:0000256" key="10">
    <source>
        <dbReference type="ARBA" id="ARBA00022759"/>
    </source>
</evidence>
<evidence type="ECO:0000256" key="8">
    <source>
        <dbReference type="ARBA" id="ARBA00022723"/>
    </source>
</evidence>
<gene>
    <name evidence="19" type="primary">Rep</name>
</gene>
<keyword evidence="4" id="KW-0808">Transferase</keyword>
<feature type="domain" description="CRESS-DNA virus Rep endonuclease" evidence="18">
    <location>
        <begin position="2"/>
        <end position="101"/>
    </location>
</feature>
<keyword evidence="8" id="KW-0479">Metal-binding</keyword>
<dbReference type="GO" id="GO:0046872">
    <property type="term" value="F:metal ion binding"/>
    <property type="evidence" value="ECO:0007669"/>
    <property type="project" value="UniProtKB-KW"/>
</dbReference>
<dbReference type="GO" id="GO:0000166">
    <property type="term" value="F:nucleotide binding"/>
    <property type="evidence" value="ECO:0007669"/>
    <property type="project" value="UniProtKB-KW"/>
</dbReference>
<keyword evidence="7" id="KW-0540">Nuclease</keyword>
<evidence type="ECO:0000256" key="15">
    <source>
        <dbReference type="ARBA" id="ARBA00030754"/>
    </source>
</evidence>
<sequence length="299" mass="33275">MPGGYRRWCFTINNPAVDQPWAALPEDVAYIVWQKEQGAQGTMHLQGYTRVKKSLSIGAVKTALAIPTAHLEHANGTEEQCKAYCTKVETRIAGPWELGDYLPSQGQRNDLKKCAALIVEGKSLAAVAAAEPATFIKYARGFAALQAALSVRKMRPDIEVLVIWGPTGVGKSHWAWNHFPLERLFAWNANSGRQWFDGYAGEDILIIDEFSGEQELAFLNRVLDKYPLTVEIKGSSVDAKWTKVIITSNIDPANWYSPLAAHGRNTPERIASLLRRLTWIHNPQSRAETSAIAIPPQWL</sequence>
<organism evidence="19">
    <name type="scientific">uncultured virus</name>
    <dbReference type="NCBI Taxonomy" id="340016"/>
    <lineage>
        <taxon>Viruses</taxon>
        <taxon>environmental samples</taxon>
    </lineage>
</organism>
<keyword evidence="10" id="KW-0255">Endonuclease</keyword>
<evidence type="ECO:0000256" key="13">
    <source>
        <dbReference type="ARBA" id="ARBA00023125"/>
    </source>
</evidence>
<dbReference type="GO" id="GO:0003723">
    <property type="term" value="F:RNA binding"/>
    <property type="evidence" value="ECO:0007669"/>
    <property type="project" value="InterPro"/>
</dbReference>
<keyword evidence="13" id="KW-0238">DNA-binding</keyword>
<dbReference type="GO" id="GO:0003677">
    <property type="term" value="F:DNA binding"/>
    <property type="evidence" value="ECO:0007669"/>
    <property type="project" value="UniProtKB-KW"/>
</dbReference>
<evidence type="ECO:0000256" key="14">
    <source>
        <dbReference type="ARBA" id="ARBA00023268"/>
    </source>
</evidence>
<dbReference type="InterPro" id="IPR049912">
    <property type="entry name" value="CRESS_DNA_REP"/>
</dbReference>
<proteinExistence type="inferred from homology"/>
<dbReference type="GO" id="GO:0016787">
    <property type="term" value="F:hydrolase activity"/>
    <property type="evidence" value="ECO:0007669"/>
    <property type="project" value="UniProtKB-KW"/>
</dbReference>
<dbReference type="EMBL" id="KY487955">
    <property type="protein sequence ID" value="AUM61978.1"/>
    <property type="molecule type" value="Genomic_DNA"/>
</dbReference>
<keyword evidence="5" id="KW-0548">Nucleotidyltransferase</keyword>
<evidence type="ECO:0000259" key="18">
    <source>
        <dbReference type="PROSITE" id="PS52020"/>
    </source>
</evidence>
<keyword evidence="9" id="KW-0547">Nucleotide-binding</keyword>
<comment type="subcellular location">
    <subcellularLocation>
        <location evidence="2">Host nucleus</location>
    </subcellularLocation>
</comment>
<evidence type="ECO:0000256" key="16">
    <source>
        <dbReference type="ARBA" id="ARBA00032243"/>
    </source>
</evidence>
<comment type="catalytic activity">
    <reaction evidence="17">
        <text>ATP + H2O = ADP + phosphate + H(+)</text>
        <dbReference type="Rhea" id="RHEA:13065"/>
        <dbReference type="ChEBI" id="CHEBI:15377"/>
        <dbReference type="ChEBI" id="CHEBI:15378"/>
        <dbReference type="ChEBI" id="CHEBI:30616"/>
        <dbReference type="ChEBI" id="CHEBI:43474"/>
        <dbReference type="ChEBI" id="CHEBI:456216"/>
    </reaction>
</comment>
<dbReference type="GO" id="GO:0006260">
    <property type="term" value="P:DNA replication"/>
    <property type="evidence" value="ECO:0007669"/>
    <property type="project" value="UniProtKB-KW"/>
</dbReference>
<dbReference type="InterPro" id="IPR000605">
    <property type="entry name" value="Helicase_SF3_ssDNA/RNA_vir"/>
</dbReference>
<dbReference type="Gene3D" id="3.40.50.300">
    <property type="entry name" value="P-loop containing nucleotide triphosphate hydrolases"/>
    <property type="match status" value="1"/>
</dbReference>
<evidence type="ECO:0000256" key="2">
    <source>
        <dbReference type="ARBA" id="ARBA00004147"/>
    </source>
</evidence>
<evidence type="ECO:0000256" key="11">
    <source>
        <dbReference type="ARBA" id="ARBA00022801"/>
    </source>
</evidence>
<reference evidence="19" key="1">
    <citation type="submission" date="2017-01" db="EMBL/GenBank/DDBJ databases">
        <title>High-throughput sequencing uncovers low homogeneity in the biogeography of single-stranded DNA viruses.</title>
        <authorList>
            <person name="Pearson V.M."/>
            <person name="Rokyta D.R."/>
        </authorList>
    </citation>
    <scope>NUCLEOTIDE SEQUENCE</scope>
</reference>
<comment type="similarity">
    <text evidence="3">Belongs to the nanoviruses/circoviruses replication-associated protein family.</text>
</comment>
<comment type="cofactor">
    <cofactor evidence="1">
        <name>Mn(2+)</name>
        <dbReference type="ChEBI" id="CHEBI:29035"/>
    </cofactor>
</comment>
<dbReference type="Pfam" id="PF00910">
    <property type="entry name" value="RNA_helicase"/>
    <property type="match status" value="1"/>
</dbReference>
<evidence type="ECO:0000256" key="5">
    <source>
        <dbReference type="ARBA" id="ARBA00022695"/>
    </source>
</evidence>
<evidence type="ECO:0000256" key="17">
    <source>
        <dbReference type="ARBA" id="ARBA00049360"/>
    </source>
</evidence>
<evidence type="ECO:0000256" key="1">
    <source>
        <dbReference type="ARBA" id="ARBA00001936"/>
    </source>
</evidence>
<protein>
    <recommendedName>
        <fullName evidence="15">ATP-dependent helicase Rep</fullName>
    </recommendedName>
    <alternativeName>
        <fullName evidence="16">RepP</fullName>
    </alternativeName>
</protein>
<keyword evidence="12" id="KW-0190">Covalent protein-DNA linkage</keyword>
<accession>A0A2K9LSW9</accession>
<keyword evidence="14" id="KW-0511">Multifunctional enzyme</keyword>
<name>A0A2K9LSW9_9VIRU</name>
<evidence type="ECO:0000256" key="3">
    <source>
        <dbReference type="ARBA" id="ARBA00008545"/>
    </source>
</evidence>
<dbReference type="GO" id="GO:0042025">
    <property type="term" value="C:host cell nucleus"/>
    <property type="evidence" value="ECO:0007669"/>
    <property type="project" value="UniProtKB-SubCell"/>
</dbReference>
<dbReference type="SUPFAM" id="SSF52540">
    <property type="entry name" value="P-loop containing nucleoside triphosphate hydrolases"/>
    <property type="match status" value="1"/>
</dbReference>
<dbReference type="InterPro" id="IPR027417">
    <property type="entry name" value="P-loop_NTPase"/>
</dbReference>